<protein>
    <submittedName>
        <fullName evidence="1">Uncharacterized protein</fullName>
    </submittedName>
</protein>
<evidence type="ECO:0000313" key="1">
    <source>
        <dbReference type="EMBL" id="MBD7967094.1"/>
    </source>
</evidence>
<comment type="caution">
    <text evidence="1">The sequence shown here is derived from an EMBL/GenBank/DDBJ whole genome shotgun (WGS) entry which is preliminary data.</text>
</comment>
<dbReference type="Pfam" id="PF26325">
    <property type="entry name" value="YhjD"/>
    <property type="match status" value="1"/>
</dbReference>
<evidence type="ECO:0000313" key="2">
    <source>
        <dbReference type="Proteomes" id="UP000608071"/>
    </source>
</evidence>
<dbReference type="InterPro" id="IPR058600">
    <property type="entry name" value="YhjD-like"/>
</dbReference>
<reference evidence="1 2" key="1">
    <citation type="submission" date="2020-08" db="EMBL/GenBank/DDBJ databases">
        <title>A Genomic Blueprint of the Chicken Gut Microbiome.</title>
        <authorList>
            <person name="Gilroy R."/>
            <person name="Ravi A."/>
            <person name="Getino M."/>
            <person name="Pursley I."/>
            <person name="Horton D.L."/>
            <person name="Alikhan N.-F."/>
            <person name="Baker D."/>
            <person name="Gharbi K."/>
            <person name="Hall N."/>
            <person name="Watson M."/>
            <person name="Adriaenssens E.M."/>
            <person name="Foster-Nyarko E."/>
            <person name="Jarju S."/>
            <person name="Secka A."/>
            <person name="Antonio M."/>
            <person name="Oren A."/>
            <person name="Chaudhuri R."/>
            <person name="La Ragione R.M."/>
            <person name="Hildebrand F."/>
            <person name="Pallen M.J."/>
        </authorList>
    </citation>
    <scope>NUCLEOTIDE SEQUENCE [LARGE SCALE GENOMIC DNA]</scope>
    <source>
        <strain evidence="1 2">Sa2BVA9</strain>
    </source>
</reference>
<dbReference type="RefSeq" id="WP_191798161.1">
    <property type="nucleotide sequence ID" value="NZ_JACSQL010000001.1"/>
</dbReference>
<accession>A0ABR8SVH2</accession>
<name>A0ABR8SVH2_9BACL</name>
<dbReference type="EMBL" id="JACSQL010000001">
    <property type="protein sequence ID" value="MBD7967094.1"/>
    <property type="molecule type" value="Genomic_DNA"/>
</dbReference>
<dbReference type="Proteomes" id="UP000608071">
    <property type="component" value="Unassembled WGS sequence"/>
</dbReference>
<keyword evidence="2" id="KW-1185">Reference proteome</keyword>
<gene>
    <name evidence="1" type="ORF">H9647_03380</name>
</gene>
<organism evidence="1 2">
    <name type="scientific">Paenibacillus gallinarum</name>
    <dbReference type="NCBI Taxonomy" id="2762232"/>
    <lineage>
        <taxon>Bacteria</taxon>
        <taxon>Bacillati</taxon>
        <taxon>Bacillota</taxon>
        <taxon>Bacilli</taxon>
        <taxon>Bacillales</taxon>
        <taxon>Paenibacillaceae</taxon>
        <taxon>Paenibacillus</taxon>
    </lineage>
</organism>
<sequence length="123" mass="14332">MTADTSYEEQSLICSYLQLLLVDRIFQRDLQILSKHPLLRTPVLYLEVLSSGIQRVTLLLSEIQIEFARKDIQITNIRSNKEGLWADAKIRGKKMRVDLPLSRYKNELYSRMRVYLGGMDQGI</sequence>
<proteinExistence type="predicted"/>